<dbReference type="AlphaFoldDB" id="A0A0M0LR26"/>
<evidence type="ECO:0000313" key="2">
    <source>
        <dbReference type="Proteomes" id="UP000037460"/>
    </source>
</evidence>
<gene>
    <name evidence="1" type="ORF">Ctob_015894</name>
</gene>
<sequence length="147" mass="16521">MVAPTSYILPRTYACVSGRHSTAHPRMQDWAKPPSTKSWLVGKRASLDKLPSELGILIASDQNVYLAGQPSEDPTETCWLINQYDFDKPLQYVCTANVYLSSKPSEDPTETCWLSEQFGIKDVQYICTADTSVDFDHNNPAHKDDSY</sequence>
<dbReference type="EMBL" id="JWZX01000334">
    <property type="protein sequence ID" value="KOO53203.1"/>
    <property type="molecule type" value="Genomic_DNA"/>
</dbReference>
<evidence type="ECO:0000313" key="1">
    <source>
        <dbReference type="EMBL" id="KOO53203.1"/>
    </source>
</evidence>
<name>A0A0M0LR26_9EUKA</name>
<comment type="caution">
    <text evidence="1">The sequence shown here is derived from an EMBL/GenBank/DDBJ whole genome shotgun (WGS) entry which is preliminary data.</text>
</comment>
<dbReference type="Proteomes" id="UP000037460">
    <property type="component" value="Unassembled WGS sequence"/>
</dbReference>
<protein>
    <submittedName>
        <fullName evidence="1">Uncharacterized protein</fullName>
    </submittedName>
</protein>
<reference evidence="2" key="1">
    <citation type="journal article" date="2015" name="PLoS Genet.">
        <title>Genome Sequence and Transcriptome Analyses of Chrysochromulina tobin: Metabolic Tools for Enhanced Algal Fitness in the Prominent Order Prymnesiales (Haptophyceae).</title>
        <authorList>
            <person name="Hovde B.T."/>
            <person name="Deodato C.R."/>
            <person name="Hunsperger H.M."/>
            <person name="Ryken S.A."/>
            <person name="Yost W."/>
            <person name="Jha R.K."/>
            <person name="Patterson J."/>
            <person name="Monnat R.J. Jr."/>
            <person name="Barlow S.B."/>
            <person name="Starkenburg S.R."/>
            <person name="Cattolico R.A."/>
        </authorList>
    </citation>
    <scope>NUCLEOTIDE SEQUENCE</scope>
    <source>
        <strain evidence="2">CCMP291</strain>
    </source>
</reference>
<keyword evidence="2" id="KW-1185">Reference proteome</keyword>
<organism evidence="1 2">
    <name type="scientific">Chrysochromulina tobinii</name>
    <dbReference type="NCBI Taxonomy" id="1460289"/>
    <lineage>
        <taxon>Eukaryota</taxon>
        <taxon>Haptista</taxon>
        <taxon>Haptophyta</taxon>
        <taxon>Prymnesiophyceae</taxon>
        <taxon>Prymnesiales</taxon>
        <taxon>Chrysochromulinaceae</taxon>
        <taxon>Chrysochromulina</taxon>
    </lineage>
</organism>
<proteinExistence type="predicted"/>
<accession>A0A0M0LR26</accession>